<proteinExistence type="predicted"/>
<evidence type="ECO:0000256" key="1">
    <source>
        <dbReference type="SAM" id="Phobius"/>
    </source>
</evidence>
<dbReference type="GO" id="GO:0016989">
    <property type="term" value="F:sigma factor antagonist activity"/>
    <property type="evidence" value="ECO:0007669"/>
    <property type="project" value="TreeGrafter"/>
</dbReference>
<feature type="non-terminal residue" evidence="3">
    <location>
        <position position="221"/>
    </location>
</feature>
<sequence length="221" mass="24367">QTSGHKKVTKVALKAGLNSGKAYKHLRAGTAFAVVFVAMSGALFYLTDTTVAYVTADIQGQSGQWTTQTLPDGSRLILRGKSAVNLDFKTNQRVVELVQGQIYVDVAKDKTRPFLVKTSHGQIQALGTAFSVSYDPSATELKMLHSKVKVEATQVKTTQLHATRQAIVEAGQAIKMDQNGVQKLPALNVYNEQQKWQKHQLMVENLPLNQVLQELDRNYKG</sequence>
<dbReference type="InterPro" id="IPR006860">
    <property type="entry name" value="FecR"/>
</dbReference>
<dbReference type="Gene3D" id="2.60.120.1440">
    <property type="match status" value="1"/>
</dbReference>
<evidence type="ECO:0000313" key="4">
    <source>
        <dbReference type="Proteomes" id="UP000020595"/>
    </source>
</evidence>
<dbReference type="EMBL" id="JEWH01000178">
    <property type="protein sequence ID" value="EXA98246.1"/>
    <property type="molecule type" value="Genomic_DNA"/>
</dbReference>
<dbReference type="Pfam" id="PF04773">
    <property type="entry name" value="FecR"/>
    <property type="match status" value="1"/>
</dbReference>
<evidence type="ECO:0000313" key="3">
    <source>
        <dbReference type="EMBL" id="EXA98246.1"/>
    </source>
</evidence>
<accession>A0A009H2B9</accession>
<protein>
    <submittedName>
        <fullName evidence="3">FecR family protein</fullName>
    </submittedName>
</protein>
<feature type="domain" description="FecR protein" evidence="2">
    <location>
        <begin position="59"/>
        <end position="149"/>
    </location>
</feature>
<keyword evidence="1" id="KW-0472">Membrane</keyword>
<keyword evidence="1" id="KW-0812">Transmembrane</keyword>
<evidence type="ECO:0000259" key="2">
    <source>
        <dbReference type="Pfam" id="PF04773"/>
    </source>
</evidence>
<dbReference type="InterPro" id="IPR012373">
    <property type="entry name" value="Ferrdict_sens_TM"/>
</dbReference>
<feature type="transmembrane region" description="Helical" evidence="1">
    <location>
        <begin position="28"/>
        <end position="46"/>
    </location>
</feature>
<keyword evidence="1" id="KW-1133">Transmembrane helix</keyword>
<dbReference type="RefSeq" id="WP_032052008.1">
    <property type="nucleotide sequence ID" value="NZ_JEWH01000178.1"/>
</dbReference>
<feature type="non-terminal residue" evidence="3">
    <location>
        <position position="1"/>
    </location>
</feature>
<gene>
    <name evidence="3" type="ORF">J512_4437</name>
</gene>
<dbReference type="PANTHER" id="PTHR30273">
    <property type="entry name" value="PERIPLASMIC SIGNAL SENSOR AND SIGMA FACTOR ACTIVATOR FECR-RELATED"/>
    <property type="match status" value="1"/>
</dbReference>
<dbReference type="AlphaFoldDB" id="A0A009H2B9"/>
<dbReference type="Proteomes" id="UP000020595">
    <property type="component" value="Unassembled WGS sequence"/>
</dbReference>
<name>A0A009H2B9_ACIB9</name>
<organism evidence="3 4">
    <name type="scientific">Acinetobacter baumannii (strain 1295743)</name>
    <dbReference type="NCBI Taxonomy" id="1310613"/>
    <lineage>
        <taxon>Bacteria</taxon>
        <taxon>Pseudomonadati</taxon>
        <taxon>Pseudomonadota</taxon>
        <taxon>Gammaproteobacteria</taxon>
        <taxon>Moraxellales</taxon>
        <taxon>Moraxellaceae</taxon>
        <taxon>Acinetobacter</taxon>
        <taxon>Acinetobacter calcoaceticus/baumannii complex</taxon>
    </lineage>
</organism>
<comment type="caution">
    <text evidence="3">The sequence shown here is derived from an EMBL/GenBank/DDBJ whole genome shotgun (WGS) entry which is preliminary data.</text>
</comment>
<dbReference type="PANTHER" id="PTHR30273:SF2">
    <property type="entry name" value="PROTEIN FECR"/>
    <property type="match status" value="1"/>
</dbReference>
<reference evidence="3 4" key="1">
    <citation type="submission" date="2014-02" db="EMBL/GenBank/DDBJ databases">
        <title>Comparative genomics and transcriptomics to identify genetic mechanisms underlying the emergence of carbapenem resistant Acinetobacter baumannii (CRAb).</title>
        <authorList>
            <person name="Harris A.D."/>
            <person name="Johnson K.J."/>
            <person name="George J."/>
            <person name="Shefchek K."/>
            <person name="Daugherty S.C."/>
            <person name="Parankush S."/>
            <person name="Sadzewicz L."/>
            <person name="Tallon L."/>
            <person name="Sengamalay N."/>
            <person name="Hazen T.H."/>
            <person name="Rasko D.A."/>
        </authorList>
    </citation>
    <scope>NUCLEOTIDE SEQUENCE [LARGE SCALE GENOMIC DNA]</scope>
    <source>
        <strain evidence="3 4">1295743</strain>
    </source>
</reference>